<feature type="compositionally biased region" description="Basic and acidic residues" evidence="1">
    <location>
        <begin position="110"/>
        <end position="120"/>
    </location>
</feature>
<evidence type="ECO:0000256" key="1">
    <source>
        <dbReference type="SAM" id="MobiDB-lite"/>
    </source>
</evidence>
<dbReference type="STRING" id="66420.A0A194PSF8"/>
<feature type="region of interest" description="Disordered" evidence="1">
    <location>
        <begin position="1"/>
        <end position="120"/>
    </location>
</feature>
<evidence type="ECO:0000313" key="3">
    <source>
        <dbReference type="Proteomes" id="UP000053268"/>
    </source>
</evidence>
<dbReference type="AlphaFoldDB" id="A0A194PSF8"/>
<sequence>MALFPAYSAKSLEEGDGDGARWPLENDDALEEELLASDTEEEMDTPPETEAEPSKNDNYYVDCKSDNGNRRVSTLYYPGRPQYERSSHRLGDTGGEGGQRTRPRRYFRQHLPESTDNRSEVHERAIGLRQSLDDAPLDTGLWERYIDFMETYGGEKDVMDAVELAMHKNRKSRRVRMRWYAALRRTLPPQPYAERLRECLTKDKCCFPIPIEQDMNMRLELWLQLMQASGAAADIGAVTSLASAALHDTRVLPRAYTDIFYAYGVWVRAAGLWEQLVQLIELVAAMNFPRAAFPPPRDLARERCREMKLRNIEDKIVESGLPLPTVWVRVERARAAAHWRPYLPPGKEEAGTSGEGAGPGPEKACPLDDGGDPQRTPLPHDVAELLQPVVNPHQLFRLSVRLLMLAKVPLLCGSGWSVRGAYGAGGEFECGEELLGVLSTARALPPRHAAYITSDIAQRILALFVDPPHYFTDEYGYLTWVNSLWEACCAWACGERRTALLCWRLRWLRALLLAAHAGSAPAATGADSATADAEIRRMRADAKYMSTLRIYYEKGYL</sequence>
<gene>
    <name evidence="2" type="ORF">RR46_11616</name>
</gene>
<feature type="region of interest" description="Disordered" evidence="1">
    <location>
        <begin position="341"/>
        <end position="379"/>
    </location>
</feature>
<name>A0A194PSF8_PAPXU</name>
<protein>
    <submittedName>
        <fullName evidence="2">Uncharacterized protein</fullName>
    </submittedName>
</protein>
<reference evidence="2 3" key="1">
    <citation type="journal article" date="2015" name="Nat. Commun.">
        <title>Outbred genome sequencing and CRISPR/Cas9 gene editing in butterflies.</title>
        <authorList>
            <person name="Li X."/>
            <person name="Fan D."/>
            <person name="Zhang W."/>
            <person name="Liu G."/>
            <person name="Zhang L."/>
            <person name="Zhao L."/>
            <person name="Fang X."/>
            <person name="Chen L."/>
            <person name="Dong Y."/>
            <person name="Chen Y."/>
            <person name="Ding Y."/>
            <person name="Zhao R."/>
            <person name="Feng M."/>
            <person name="Zhu Y."/>
            <person name="Feng Y."/>
            <person name="Jiang X."/>
            <person name="Zhu D."/>
            <person name="Xiang H."/>
            <person name="Feng X."/>
            <person name="Li S."/>
            <person name="Wang J."/>
            <person name="Zhang G."/>
            <person name="Kronforst M.R."/>
            <person name="Wang W."/>
        </authorList>
    </citation>
    <scope>NUCLEOTIDE SEQUENCE [LARGE SCALE GENOMIC DNA]</scope>
    <source>
        <strain evidence="2">Ya'a_city_454_Px</strain>
        <tissue evidence="2">Whole body</tissue>
    </source>
</reference>
<accession>A0A194PSF8</accession>
<dbReference type="EMBL" id="KQ459595">
    <property type="protein sequence ID" value="KPI95903.1"/>
    <property type="molecule type" value="Genomic_DNA"/>
</dbReference>
<feature type="compositionally biased region" description="Basic and acidic residues" evidence="1">
    <location>
        <begin position="82"/>
        <end position="91"/>
    </location>
</feature>
<keyword evidence="3" id="KW-1185">Reference proteome</keyword>
<evidence type="ECO:0000313" key="2">
    <source>
        <dbReference type="EMBL" id="KPI95903.1"/>
    </source>
</evidence>
<feature type="compositionally biased region" description="Acidic residues" evidence="1">
    <location>
        <begin position="25"/>
        <end position="51"/>
    </location>
</feature>
<dbReference type="Proteomes" id="UP000053268">
    <property type="component" value="Unassembled WGS sequence"/>
</dbReference>
<proteinExistence type="predicted"/>
<organism evidence="2 3">
    <name type="scientific">Papilio xuthus</name>
    <name type="common">Asian swallowtail butterfly</name>
    <dbReference type="NCBI Taxonomy" id="66420"/>
    <lineage>
        <taxon>Eukaryota</taxon>
        <taxon>Metazoa</taxon>
        <taxon>Ecdysozoa</taxon>
        <taxon>Arthropoda</taxon>
        <taxon>Hexapoda</taxon>
        <taxon>Insecta</taxon>
        <taxon>Pterygota</taxon>
        <taxon>Neoptera</taxon>
        <taxon>Endopterygota</taxon>
        <taxon>Lepidoptera</taxon>
        <taxon>Glossata</taxon>
        <taxon>Ditrysia</taxon>
        <taxon>Papilionoidea</taxon>
        <taxon>Papilionidae</taxon>
        <taxon>Papilioninae</taxon>
        <taxon>Papilio</taxon>
    </lineage>
</organism>